<name>A0A6M0SGL6_9CYAN</name>
<protein>
    <submittedName>
        <fullName evidence="1">Uncharacterized protein</fullName>
    </submittedName>
</protein>
<evidence type="ECO:0000313" key="2">
    <source>
        <dbReference type="Proteomes" id="UP000473574"/>
    </source>
</evidence>
<accession>A0A6M0SGL6</accession>
<proteinExistence type="predicted"/>
<organism evidence="1 2">
    <name type="scientific">Adonisia turfae CCMR0082</name>
    <dbReference type="NCBI Taxonomy" id="2304604"/>
    <lineage>
        <taxon>Bacteria</taxon>
        <taxon>Bacillati</taxon>
        <taxon>Cyanobacteriota</taxon>
        <taxon>Adonisia</taxon>
        <taxon>Adonisia turfae</taxon>
    </lineage>
</organism>
<gene>
    <name evidence="1" type="ORF">D0962_32605</name>
</gene>
<sequence>MTRKITYRFHGSRSHKIDDRTFNSPTNPDGSIRVNRHEEVIERELQYQFYLHSHPYIVELTQKLISGSVQALQAADTEYSENSQIETPGKITNKDYAFYQEFFKDYQPNQDLVNEPYPVKDLDFISGVAYSVYNWELFFHVPITVAIHLSKNQRFEEAQRWFHYIFDPTDDSDGPTPERFWKVKPFQTTDVKSIQKILTNLSSEVDPELLKATVNSINAWKDNPFRPHTVARYRQTAYMLKTVMAYLDNLIDWGDSLFQQDTIESINEATQVYVMAANILGPRPQAIPKKGTIKKQTYAQLKKDNLDAMGNALRQLEANMVFDLMPFPTEVTDNPQQKTLNSIGKTLYFSIPQNEKLLEYWDTVADRLYKIRNSLNLQGAFRQLPLFQPPIDPALLAQAAASGLNVSAVVGGLNQPLPLVRFQLLVQKATEICQEVKTLGNSLLSAIEKEDNEALSLLRSRHEQIILELTESLKYAQWQEAITSRKSLQNSLAIAVQRYSYYELQLGKKEQDIKSSIPTLENIDIDFESLGNMNFSTTDESVKTRKVSVDIAKSTSADIAQIFSGGKLLSPHEVRETFLLESAQIASDTANILNIASSAAHYVPQFEINIQPMGMGSSSVYGGKTIGDAVGATAAAARAIADRLNFEARRANRIDAFTRREIEWTFQSNLAAHEITQIYKQYQAAQIREFIAKQDYENHQKQIQNAKEIEHFLKGESTSIHDLEGYEQRKITGEMGVSSASGPP</sequence>
<reference evidence="1 2" key="1">
    <citation type="journal article" date="2020" name="Microb. Ecol.">
        <title>Ecogenomics of the Marine Benthic Filamentous Cyanobacterium Adonisia.</title>
        <authorList>
            <person name="Walter J.M."/>
            <person name="Coutinho F.H."/>
            <person name="Leomil L."/>
            <person name="Hargreaves P.I."/>
            <person name="Campeao M.E."/>
            <person name="Vieira V.V."/>
            <person name="Silva B.S."/>
            <person name="Fistarol G.O."/>
            <person name="Salomon P.S."/>
            <person name="Sawabe T."/>
            <person name="Mino S."/>
            <person name="Hosokawa M."/>
            <person name="Miyashita H."/>
            <person name="Maruyama F."/>
            <person name="van Verk M.C."/>
            <person name="Dutilh B.E."/>
            <person name="Thompson C.C."/>
            <person name="Thompson F.L."/>
        </authorList>
    </citation>
    <scope>NUCLEOTIDE SEQUENCE [LARGE SCALE GENOMIC DNA]</scope>
    <source>
        <strain evidence="1 2">CCMR0082</strain>
    </source>
</reference>
<dbReference type="Proteomes" id="UP000473574">
    <property type="component" value="Unassembled WGS sequence"/>
</dbReference>
<evidence type="ECO:0000313" key="1">
    <source>
        <dbReference type="EMBL" id="NEZ67446.1"/>
    </source>
</evidence>
<dbReference type="EMBL" id="QZCE01000002">
    <property type="protein sequence ID" value="NEZ67446.1"/>
    <property type="molecule type" value="Genomic_DNA"/>
</dbReference>
<dbReference type="AlphaFoldDB" id="A0A6M0SGL6"/>
<comment type="caution">
    <text evidence="1">The sequence shown here is derived from an EMBL/GenBank/DDBJ whole genome shotgun (WGS) entry which is preliminary data.</text>
</comment>